<proteinExistence type="predicted"/>
<dbReference type="Pfam" id="PF13442">
    <property type="entry name" value="Cytochrome_CBB3"/>
    <property type="match status" value="2"/>
</dbReference>
<dbReference type="Gene3D" id="1.10.760.10">
    <property type="entry name" value="Cytochrome c-like domain"/>
    <property type="match status" value="2"/>
</dbReference>
<evidence type="ECO:0000256" key="6">
    <source>
        <dbReference type="PROSITE-ProRule" id="PRU00433"/>
    </source>
</evidence>
<evidence type="ECO:0000256" key="2">
    <source>
        <dbReference type="ARBA" id="ARBA00022617"/>
    </source>
</evidence>
<dbReference type="PRINTS" id="PR00607">
    <property type="entry name" value="CYTCHROMECIE"/>
</dbReference>
<dbReference type="InterPro" id="IPR002323">
    <property type="entry name" value="Cyt_CIE"/>
</dbReference>
<reference evidence="11" key="1">
    <citation type="submission" date="2016-12" db="EMBL/GenBank/DDBJ databases">
        <title>Complete Genome Sequence of Beggiatoa leptomitiformis D-401.</title>
        <authorList>
            <person name="Fomenkov A."/>
            <person name="Vincze T."/>
            <person name="Grabovich M."/>
            <person name="Anton B.P."/>
            <person name="Dubinina G."/>
            <person name="Orlova M."/>
            <person name="Belousova E."/>
            <person name="Roberts R.J."/>
        </authorList>
    </citation>
    <scope>NUCLEOTIDE SEQUENCE [LARGE SCALE GENOMIC DNA]</scope>
    <source>
        <strain evidence="11">D-401</strain>
    </source>
</reference>
<dbReference type="GO" id="GO:0005506">
    <property type="term" value="F:iron ion binding"/>
    <property type="evidence" value="ECO:0007669"/>
    <property type="project" value="InterPro"/>
</dbReference>
<dbReference type="AlphaFoldDB" id="A0A2N9YH43"/>
<keyword evidence="2 6" id="KW-0349">Heme</keyword>
<dbReference type="GO" id="GO:0009055">
    <property type="term" value="F:electron transfer activity"/>
    <property type="evidence" value="ECO:0007669"/>
    <property type="project" value="InterPro"/>
</dbReference>
<evidence type="ECO:0000256" key="8">
    <source>
        <dbReference type="SAM" id="Phobius"/>
    </source>
</evidence>
<keyword evidence="3 6" id="KW-0479">Metal-binding</keyword>
<evidence type="ECO:0000313" key="11">
    <source>
        <dbReference type="Proteomes" id="UP000234271"/>
    </source>
</evidence>
<dbReference type="GO" id="GO:0020037">
    <property type="term" value="F:heme binding"/>
    <property type="evidence" value="ECO:0007669"/>
    <property type="project" value="InterPro"/>
</dbReference>
<evidence type="ECO:0000313" key="10">
    <source>
        <dbReference type="EMBL" id="AUI69536.2"/>
    </source>
</evidence>
<evidence type="ECO:0000256" key="3">
    <source>
        <dbReference type="ARBA" id="ARBA00022723"/>
    </source>
</evidence>
<feature type="region of interest" description="Disordered" evidence="7">
    <location>
        <begin position="150"/>
        <end position="194"/>
    </location>
</feature>
<dbReference type="Proteomes" id="UP000234271">
    <property type="component" value="Chromosome"/>
</dbReference>
<dbReference type="InterPro" id="IPR009056">
    <property type="entry name" value="Cyt_c-like_dom"/>
</dbReference>
<dbReference type="PANTHER" id="PTHR40942:SF4">
    <property type="entry name" value="CYTOCHROME C5"/>
    <property type="match status" value="1"/>
</dbReference>
<feature type="domain" description="Cytochrome c" evidence="9">
    <location>
        <begin position="70"/>
        <end position="150"/>
    </location>
</feature>
<keyword evidence="5 6" id="KW-0408">Iron</keyword>
<protein>
    <submittedName>
        <fullName evidence="10">Cytochrome c5 family protein</fullName>
    </submittedName>
</protein>
<feature type="domain" description="Cytochrome c" evidence="9">
    <location>
        <begin position="205"/>
        <end position="289"/>
    </location>
</feature>
<evidence type="ECO:0000256" key="4">
    <source>
        <dbReference type="ARBA" id="ARBA00022982"/>
    </source>
</evidence>
<name>A0A2N9YH43_9GAMM</name>
<keyword evidence="8" id="KW-0812">Transmembrane</keyword>
<gene>
    <name evidence="10" type="ORF">BLE401_13100</name>
</gene>
<feature type="transmembrane region" description="Helical" evidence="8">
    <location>
        <begin position="12"/>
        <end position="34"/>
    </location>
</feature>
<feature type="compositionally biased region" description="Low complexity" evidence="7">
    <location>
        <begin position="150"/>
        <end position="185"/>
    </location>
</feature>
<keyword evidence="1" id="KW-0813">Transport</keyword>
<keyword evidence="4" id="KW-0249">Electron transport</keyword>
<evidence type="ECO:0000259" key="9">
    <source>
        <dbReference type="PROSITE" id="PS51007"/>
    </source>
</evidence>
<dbReference type="PROSITE" id="PS51007">
    <property type="entry name" value="CYTC"/>
    <property type="match status" value="2"/>
</dbReference>
<evidence type="ECO:0000256" key="1">
    <source>
        <dbReference type="ARBA" id="ARBA00022448"/>
    </source>
</evidence>
<keyword evidence="11" id="KW-1185">Reference proteome</keyword>
<evidence type="ECO:0000256" key="7">
    <source>
        <dbReference type="SAM" id="MobiDB-lite"/>
    </source>
</evidence>
<keyword evidence="8" id="KW-1133">Transmembrane helix</keyword>
<dbReference type="InterPro" id="IPR036909">
    <property type="entry name" value="Cyt_c-like_dom_sf"/>
</dbReference>
<sequence>MSHQDDVSMRNFALLLVLLIIIAISLIWGVNYYLASPQEPAGAIELRVKRIGAVNVGAVPETATASAEASNLAPGEKTYKAVCTACHGTGVLNAPRFGNKEDWAPRIAQGLDILEKHALEGFKAMPAKGGQAQLSDDEVKEAIRFMVNNAEGKTGSATTTTPAPEAKPAETTPAPVASATTAPQPEAAKPAETASATKKLDLSAYDLAKGEAVYNSTCFACHGTGVMGAPKFADASAWQDRIAQGLELLFTHATNGFQGKVGIMPPKGGAVTTSDEDIKAAVAFMVSKAQ</sequence>
<keyword evidence="8" id="KW-0472">Membrane</keyword>
<accession>A0A2N9YH43</accession>
<evidence type="ECO:0000256" key="5">
    <source>
        <dbReference type="ARBA" id="ARBA00023004"/>
    </source>
</evidence>
<dbReference type="SUPFAM" id="SSF46626">
    <property type="entry name" value="Cytochrome c"/>
    <property type="match status" value="2"/>
</dbReference>
<dbReference type="EMBL" id="CP018889">
    <property type="protein sequence ID" value="AUI69536.2"/>
    <property type="molecule type" value="Genomic_DNA"/>
</dbReference>
<dbReference type="PANTHER" id="PTHR40942">
    <property type="match status" value="1"/>
</dbReference>
<organism evidence="10 11">
    <name type="scientific">Beggiatoa leptomitoformis</name>
    <dbReference type="NCBI Taxonomy" id="288004"/>
    <lineage>
        <taxon>Bacteria</taxon>
        <taxon>Pseudomonadati</taxon>
        <taxon>Pseudomonadota</taxon>
        <taxon>Gammaproteobacteria</taxon>
        <taxon>Thiotrichales</taxon>
        <taxon>Thiotrichaceae</taxon>
        <taxon>Beggiatoa</taxon>
    </lineage>
</organism>
<dbReference type="RefSeq" id="WP_062152858.1">
    <property type="nucleotide sequence ID" value="NZ_CP012373.2"/>
</dbReference>
<dbReference type="OrthoDB" id="9814708at2"/>
<dbReference type="STRING" id="288004.AL038_11170"/>